<evidence type="ECO:0000256" key="5">
    <source>
        <dbReference type="ARBA" id="ARBA00022500"/>
    </source>
</evidence>
<comment type="similarity">
    <text evidence="3 10">Belongs to the FliL family.</text>
</comment>
<keyword evidence="6 10" id="KW-0812">Transmembrane</keyword>
<name>A0A5M9QG77_9HELI</name>
<sequence>MAEEQEAQEQEKGGSKTMLFVIIGAVLVLIIVGVVVIMLMSGGGEEEEEAQAPVKQEQKQGAKKPAGSVGTDVALMNVGPILPITAKGDPLIINLSTQGRDAYLSIQLSVGLSSDKLQVEAERKLDIIKDTFIDVFSTKTPEELKTSKGMNRALEEARNRINEFLVDGQVTHVFRTNAFIQQG</sequence>
<keyword evidence="5 10" id="KW-0145">Chemotaxis</keyword>
<evidence type="ECO:0000256" key="6">
    <source>
        <dbReference type="ARBA" id="ARBA00022692"/>
    </source>
</evidence>
<keyword evidence="4 10" id="KW-1003">Cell membrane</keyword>
<evidence type="ECO:0000256" key="2">
    <source>
        <dbReference type="ARBA" id="ARBA00004162"/>
    </source>
</evidence>
<dbReference type="RefSeq" id="WP_023930501.1">
    <property type="nucleotide sequence ID" value="NZ_CAUWKU010000001.1"/>
</dbReference>
<protein>
    <recommendedName>
        <fullName evidence="10">Flagellar protein FliL</fullName>
    </recommendedName>
</protein>
<keyword evidence="7 10" id="KW-0283">Flagellar rotation</keyword>
<dbReference type="GO" id="GO:0006935">
    <property type="term" value="P:chemotaxis"/>
    <property type="evidence" value="ECO:0007669"/>
    <property type="project" value="UniProtKB-KW"/>
</dbReference>
<evidence type="ECO:0000256" key="10">
    <source>
        <dbReference type="RuleBase" id="RU364125"/>
    </source>
</evidence>
<accession>A0A5M9QG77</accession>
<dbReference type="GO" id="GO:0009425">
    <property type="term" value="C:bacterial-type flagellum basal body"/>
    <property type="evidence" value="ECO:0007669"/>
    <property type="project" value="InterPro"/>
</dbReference>
<dbReference type="GO" id="GO:0005886">
    <property type="term" value="C:plasma membrane"/>
    <property type="evidence" value="ECO:0007669"/>
    <property type="project" value="UniProtKB-SubCell"/>
</dbReference>
<organism evidence="12 13">
    <name type="scientific">Helicobacter canis</name>
    <dbReference type="NCBI Taxonomy" id="29419"/>
    <lineage>
        <taxon>Bacteria</taxon>
        <taxon>Pseudomonadati</taxon>
        <taxon>Campylobacterota</taxon>
        <taxon>Epsilonproteobacteria</taxon>
        <taxon>Campylobacterales</taxon>
        <taxon>Helicobacteraceae</taxon>
        <taxon>Helicobacter</taxon>
    </lineage>
</organism>
<evidence type="ECO:0000256" key="3">
    <source>
        <dbReference type="ARBA" id="ARBA00008281"/>
    </source>
</evidence>
<evidence type="ECO:0000313" key="13">
    <source>
        <dbReference type="Proteomes" id="UP000323707"/>
    </source>
</evidence>
<dbReference type="PANTHER" id="PTHR35091">
    <property type="entry name" value="FLAGELLAR PROTEIN FLIL"/>
    <property type="match status" value="1"/>
</dbReference>
<gene>
    <name evidence="12" type="ORF">F4V45_07425</name>
</gene>
<evidence type="ECO:0000256" key="8">
    <source>
        <dbReference type="ARBA" id="ARBA00022989"/>
    </source>
</evidence>
<evidence type="ECO:0000256" key="7">
    <source>
        <dbReference type="ARBA" id="ARBA00022779"/>
    </source>
</evidence>
<comment type="caution">
    <text evidence="12">The sequence shown here is derived from an EMBL/GenBank/DDBJ whole genome shotgun (WGS) entry which is preliminary data.</text>
</comment>
<keyword evidence="9 10" id="KW-0472">Membrane</keyword>
<dbReference type="EMBL" id="VXKE01000021">
    <property type="protein sequence ID" value="KAA8707694.1"/>
    <property type="molecule type" value="Genomic_DNA"/>
</dbReference>
<proteinExistence type="inferred from homology"/>
<evidence type="ECO:0000256" key="4">
    <source>
        <dbReference type="ARBA" id="ARBA00022475"/>
    </source>
</evidence>
<dbReference type="Pfam" id="PF03748">
    <property type="entry name" value="FliL"/>
    <property type="match status" value="1"/>
</dbReference>
<evidence type="ECO:0000256" key="11">
    <source>
        <dbReference type="SAM" id="MobiDB-lite"/>
    </source>
</evidence>
<feature type="region of interest" description="Disordered" evidence="11">
    <location>
        <begin position="48"/>
        <end position="67"/>
    </location>
</feature>
<dbReference type="InterPro" id="IPR005503">
    <property type="entry name" value="FliL"/>
</dbReference>
<evidence type="ECO:0000313" key="12">
    <source>
        <dbReference type="EMBL" id="KAA8707694.1"/>
    </source>
</evidence>
<dbReference type="GO" id="GO:0071978">
    <property type="term" value="P:bacterial-type flagellum-dependent swarming motility"/>
    <property type="evidence" value="ECO:0007669"/>
    <property type="project" value="TreeGrafter"/>
</dbReference>
<evidence type="ECO:0000256" key="9">
    <source>
        <dbReference type="ARBA" id="ARBA00023136"/>
    </source>
</evidence>
<dbReference type="PANTHER" id="PTHR35091:SF2">
    <property type="entry name" value="FLAGELLAR PROTEIN FLIL"/>
    <property type="match status" value="1"/>
</dbReference>
<evidence type="ECO:0000256" key="1">
    <source>
        <dbReference type="ARBA" id="ARBA00002254"/>
    </source>
</evidence>
<dbReference type="Proteomes" id="UP000323707">
    <property type="component" value="Unassembled WGS sequence"/>
</dbReference>
<feature type="transmembrane region" description="Helical" evidence="10">
    <location>
        <begin position="18"/>
        <end position="39"/>
    </location>
</feature>
<dbReference type="AlphaFoldDB" id="A0A5M9QG77"/>
<reference evidence="12 13" key="1">
    <citation type="submission" date="2019-09" db="EMBL/GenBank/DDBJ databases">
        <title>Draft genome sequence of various Type strains from the CCUG.</title>
        <authorList>
            <person name="Pineiro-Iglesias B."/>
            <person name="Tunovic T."/>
            <person name="Unosson C."/>
            <person name="Inganas E."/>
            <person name="Ohlen M."/>
            <person name="Cardew S."/>
            <person name="Jensie-Markopoulos S."/>
            <person name="Salva-Serra F."/>
            <person name="Jaen-Luchoro D."/>
            <person name="Karlsson R."/>
            <person name="Svensson-Stadler L."/>
            <person name="Chun J."/>
            <person name="Moore E."/>
        </authorList>
    </citation>
    <scope>NUCLEOTIDE SEQUENCE [LARGE SCALE GENOMIC DNA]</scope>
    <source>
        <strain evidence="12 13">CCUG 32756T</strain>
    </source>
</reference>
<comment type="function">
    <text evidence="1 10">Controls the rotational direction of flagella during chemotaxis.</text>
</comment>
<comment type="subcellular location">
    <subcellularLocation>
        <location evidence="2">Cell membrane</location>
        <topology evidence="2">Single-pass membrane protein</topology>
    </subcellularLocation>
</comment>
<keyword evidence="8 10" id="KW-1133">Transmembrane helix</keyword>